<reference evidence="2" key="1">
    <citation type="submission" date="2023-10" db="EMBL/GenBank/DDBJ databases">
        <authorList>
            <person name="Chen Y."/>
            <person name="Shah S."/>
            <person name="Dougan E. K."/>
            <person name="Thang M."/>
            <person name="Chan C."/>
        </authorList>
    </citation>
    <scope>NUCLEOTIDE SEQUENCE [LARGE SCALE GENOMIC DNA]</scope>
</reference>
<accession>A0ABN9VQY6</accession>
<dbReference type="Proteomes" id="UP001189429">
    <property type="component" value="Unassembled WGS sequence"/>
</dbReference>
<evidence type="ECO:0000313" key="2">
    <source>
        <dbReference type="EMBL" id="CAK0875797.1"/>
    </source>
</evidence>
<feature type="region of interest" description="Disordered" evidence="1">
    <location>
        <begin position="1"/>
        <end position="74"/>
    </location>
</feature>
<gene>
    <name evidence="2" type="ORF">PCOR1329_LOCUS60369</name>
</gene>
<keyword evidence="3" id="KW-1185">Reference proteome</keyword>
<organism evidence="2 3">
    <name type="scientific">Prorocentrum cordatum</name>
    <dbReference type="NCBI Taxonomy" id="2364126"/>
    <lineage>
        <taxon>Eukaryota</taxon>
        <taxon>Sar</taxon>
        <taxon>Alveolata</taxon>
        <taxon>Dinophyceae</taxon>
        <taxon>Prorocentrales</taxon>
        <taxon>Prorocentraceae</taxon>
        <taxon>Prorocentrum</taxon>
    </lineage>
</organism>
<sequence>MDLAERAMSQGAEERSRALRSRSGDRRGRPIRRGGDQAPRVGRAEGALGSQQAARLAEGGAPHQQQQQQQRVGPELDRITRALADVFDQADNTFGLQRQDITRLQTEAIPMELIQAFFPALVRMTLRNTQSIAALEATAFHHIHLEKKHQICQAMRITSQFFVQEATRLRRENAQALREKAKVPELDALGVPRPHLWLALLGAVRQQGERVGAANAEVIADYLDAVKADGSMTNEKMCDTVRHCRISYTHDRKTMKIHISAESSGVVPQLLDSLKQLGAEIKRGTPPRSHNERIMQLLLDHAEM</sequence>
<evidence type="ECO:0000256" key="1">
    <source>
        <dbReference type="SAM" id="MobiDB-lite"/>
    </source>
</evidence>
<evidence type="ECO:0000313" key="3">
    <source>
        <dbReference type="Proteomes" id="UP001189429"/>
    </source>
</evidence>
<protein>
    <recommendedName>
        <fullName evidence="4">RNA helicase</fullName>
    </recommendedName>
</protein>
<name>A0ABN9VQY6_9DINO</name>
<proteinExistence type="predicted"/>
<feature type="compositionally biased region" description="Basic and acidic residues" evidence="1">
    <location>
        <begin position="12"/>
        <end position="28"/>
    </location>
</feature>
<evidence type="ECO:0008006" key="4">
    <source>
        <dbReference type="Google" id="ProtNLM"/>
    </source>
</evidence>
<comment type="caution">
    <text evidence="2">The sequence shown here is derived from an EMBL/GenBank/DDBJ whole genome shotgun (WGS) entry which is preliminary data.</text>
</comment>
<dbReference type="EMBL" id="CAUYUJ010017556">
    <property type="protein sequence ID" value="CAK0875797.1"/>
    <property type="molecule type" value="Genomic_DNA"/>
</dbReference>